<organism evidence="11 12">
    <name type="scientific">Streptomyces gossypii</name>
    <dbReference type="NCBI Taxonomy" id="2883101"/>
    <lineage>
        <taxon>Bacteria</taxon>
        <taxon>Bacillati</taxon>
        <taxon>Actinomycetota</taxon>
        <taxon>Actinomycetes</taxon>
        <taxon>Kitasatosporales</taxon>
        <taxon>Streptomycetaceae</taxon>
        <taxon>Streptomyces</taxon>
    </lineage>
</organism>
<name>A0ABT2JR54_9ACTN</name>
<gene>
    <name evidence="11" type="ORF">LHJ74_08595</name>
</gene>
<keyword evidence="6 9" id="KW-0472">Membrane</keyword>
<dbReference type="SUPFAM" id="SSF103473">
    <property type="entry name" value="MFS general substrate transporter"/>
    <property type="match status" value="1"/>
</dbReference>
<feature type="transmembrane region" description="Helical" evidence="9">
    <location>
        <begin position="361"/>
        <end position="384"/>
    </location>
</feature>
<evidence type="ECO:0000256" key="8">
    <source>
        <dbReference type="SAM" id="MobiDB-lite"/>
    </source>
</evidence>
<evidence type="ECO:0000259" key="10">
    <source>
        <dbReference type="PROSITE" id="PS50850"/>
    </source>
</evidence>
<dbReference type="PANTHER" id="PTHR42718">
    <property type="entry name" value="MAJOR FACILITATOR SUPERFAMILY MULTIDRUG TRANSPORTER MFSC"/>
    <property type="match status" value="1"/>
</dbReference>
<keyword evidence="5 9" id="KW-1133">Transmembrane helix</keyword>
<feature type="transmembrane region" description="Helical" evidence="9">
    <location>
        <begin position="438"/>
        <end position="459"/>
    </location>
</feature>
<accession>A0ABT2JR54</accession>
<feature type="transmembrane region" description="Helical" evidence="9">
    <location>
        <begin position="50"/>
        <end position="66"/>
    </location>
</feature>
<dbReference type="Gene3D" id="1.20.1720.10">
    <property type="entry name" value="Multidrug resistance protein D"/>
    <property type="match status" value="1"/>
</dbReference>
<comment type="subcellular location">
    <subcellularLocation>
        <location evidence="1">Cell membrane</location>
        <topology evidence="1">Multi-pass membrane protein</topology>
    </subcellularLocation>
</comment>
<keyword evidence="7" id="KW-0046">Antibiotic resistance</keyword>
<feature type="compositionally biased region" description="Low complexity" evidence="8">
    <location>
        <begin position="476"/>
        <end position="492"/>
    </location>
</feature>
<feature type="transmembrane region" description="Helical" evidence="9">
    <location>
        <begin position="165"/>
        <end position="183"/>
    </location>
</feature>
<proteinExistence type="predicted"/>
<evidence type="ECO:0000313" key="11">
    <source>
        <dbReference type="EMBL" id="MCT2589969.1"/>
    </source>
</evidence>
<keyword evidence="2" id="KW-0813">Transport</keyword>
<feature type="transmembrane region" description="Helical" evidence="9">
    <location>
        <begin position="12"/>
        <end position="30"/>
    </location>
</feature>
<dbReference type="PRINTS" id="PR01036">
    <property type="entry name" value="TCRTETB"/>
</dbReference>
<feature type="transmembrane region" description="Helical" evidence="9">
    <location>
        <begin position="405"/>
        <end position="426"/>
    </location>
</feature>
<evidence type="ECO:0000256" key="2">
    <source>
        <dbReference type="ARBA" id="ARBA00022448"/>
    </source>
</evidence>
<feature type="transmembrane region" description="Helical" evidence="9">
    <location>
        <begin position="229"/>
        <end position="248"/>
    </location>
</feature>
<keyword evidence="3" id="KW-1003">Cell membrane</keyword>
<protein>
    <submittedName>
        <fullName evidence="11">MFS transporter</fullName>
    </submittedName>
</protein>
<evidence type="ECO:0000256" key="9">
    <source>
        <dbReference type="SAM" id="Phobius"/>
    </source>
</evidence>
<feature type="transmembrane region" description="Helical" evidence="9">
    <location>
        <begin position="304"/>
        <end position="321"/>
    </location>
</feature>
<feature type="transmembrane region" description="Helical" evidence="9">
    <location>
        <begin position="333"/>
        <end position="349"/>
    </location>
</feature>
<keyword evidence="4 9" id="KW-0812">Transmembrane</keyword>
<evidence type="ECO:0000256" key="7">
    <source>
        <dbReference type="ARBA" id="ARBA00023251"/>
    </source>
</evidence>
<feature type="transmembrane region" description="Helical" evidence="9">
    <location>
        <begin position="108"/>
        <end position="126"/>
    </location>
</feature>
<feature type="transmembrane region" description="Helical" evidence="9">
    <location>
        <begin position="268"/>
        <end position="292"/>
    </location>
</feature>
<dbReference type="Gene3D" id="1.20.1250.20">
    <property type="entry name" value="MFS general substrate transporter like domains"/>
    <property type="match status" value="1"/>
</dbReference>
<dbReference type="Proteomes" id="UP001156389">
    <property type="component" value="Unassembled WGS sequence"/>
</dbReference>
<dbReference type="InterPro" id="IPR011701">
    <property type="entry name" value="MFS"/>
</dbReference>
<evidence type="ECO:0000256" key="6">
    <source>
        <dbReference type="ARBA" id="ARBA00023136"/>
    </source>
</evidence>
<sequence length="492" mass="50256">MTTDGARRRAIALAVISVAQLMFLLDATIVNVALPSIQESLRLSGSDLEWIVASFSVAFGGLLILGGRVGDILGRRRMFTAGVVLFTAASLLGGFAEEPWLLIVCRTAQGVGAAAASPAALSLIAVTFPEGPERNRAVAWYTAVATAGGGVGLLAGGVITAYLSWRWVMFVNVPVGVVVLALSRRVLRETPRQHGTFDVAGALTGTLAALLLVHGLISGASESGQWSDPSVLAALGAAAVLLPAFVVIEKRGSQPLVPLRLFADRTRFGTYAVLALTNTAMFGIFFFLTLFLQQVWDYSPLETALVYIPLTCLLVVGARASSRLVTLVGARRLVCCGLLTATVGMLWLSRIGESGGYATGMLVPTVLTYAGLAVTGVPLTLAALADVADEDSGAASGLLSMARQIGGATGLAVLGTVVWSTVGSAADTTSAEDALATGIGRGFLVAAGVAALSLLVAYLTMPRDAARSGGTAVPGTAVPDSAAADTAAPGKG</sequence>
<feature type="transmembrane region" description="Helical" evidence="9">
    <location>
        <begin position="195"/>
        <end position="217"/>
    </location>
</feature>
<dbReference type="CDD" id="cd17321">
    <property type="entry name" value="MFS_MMR_MDR_like"/>
    <property type="match status" value="1"/>
</dbReference>
<dbReference type="RefSeq" id="WP_260217167.1">
    <property type="nucleotide sequence ID" value="NZ_JAJAGO010000003.1"/>
</dbReference>
<feature type="domain" description="Major facilitator superfamily (MFS) profile" evidence="10">
    <location>
        <begin position="12"/>
        <end position="465"/>
    </location>
</feature>
<reference evidence="11 12" key="1">
    <citation type="submission" date="2021-10" db="EMBL/GenBank/DDBJ databases">
        <title>Streptomyces gossypii sp. nov., isolated from soil collected from cotton field.</title>
        <authorList>
            <person name="Ge X."/>
            <person name="Chen X."/>
            <person name="Liu W."/>
        </authorList>
    </citation>
    <scope>NUCLEOTIDE SEQUENCE [LARGE SCALE GENOMIC DNA]</scope>
    <source>
        <strain evidence="11 12">N2-109</strain>
    </source>
</reference>
<dbReference type="InterPro" id="IPR036259">
    <property type="entry name" value="MFS_trans_sf"/>
</dbReference>
<comment type="caution">
    <text evidence="11">The sequence shown here is derived from an EMBL/GenBank/DDBJ whole genome shotgun (WGS) entry which is preliminary data.</text>
</comment>
<evidence type="ECO:0000256" key="4">
    <source>
        <dbReference type="ARBA" id="ARBA00022692"/>
    </source>
</evidence>
<evidence type="ECO:0000256" key="3">
    <source>
        <dbReference type="ARBA" id="ARBA00022475"/>
    </source>
</evidence>
<dbReference type="Pfam" id="PF07690">
    <property type="entry name" value="MFS_1"/>
    <property type="match status" value="1"/>
</dbReference>
<dbReference type="PROSITE" id="PS50850">
    <property type="entry name" value="MFS"/>
    <property type="match status" value="1"/>
</dbReference>
<evidence type="ECO:0000313" key="12">
    <source>
        <dbReference type="Proteomes" id="UP001156389"/>
    </source>
</evidence>
<keyword evidence="12" id="KW-1185">Reference proteome</keyword>
<evidence type="ECO:0000256" key="5">
    <source>
        <dbReference type="ARBA" id="ARBA00022989"/>
    </source>
</evidence>
<feature type="region of interest" description="Disordered" evidence="8">
    <location>
        <begin position="469"/>
        <end position="492"/>
    </location>
</feature>
<feature type="transmembrane region" description="Helical" evidence="9">
    <location>
        <begin position="78"/>
        <end position="96"/>
    </location>
</feature>
<evidence type="ECO:0000256" key="1">
    <source>
        <dbReference type="ARBA" id="ARBA00004651"/>
    </source>
</evidence>
<dbReference type="PANTHER" id="PTHR42718:SF46">
    <property type="entry name" value="BLR6921 PROTEIN"/>
    <property type="match status" value="1"/>
</dbReference>
<dbReference type="InterPro" id="IPR020846">
    <property type="entry name" value="MFS_dom"/>
</dbReference>
<feature type="transmembrane region" description="Helical" evidence="9">
    <location>
        <begin position="138"/>
        <end position="159"/>
    </location>
</feature>
<dbReference type="EMBL" id="JAJAGO010000003">
    <property type="protein sequence ID" value="MCT2589969.1"/>
    <property type="molecule type" value="Genomic_DNA"/>
</dbReference>